<feature type="domain" description="UDP-glucose/GDP-mannose dehydrogenase C-terminal" evidence="4">
    <location>
        <begin position="364"/>
        <end position="456"/>
    </location>
</feature>
<protein>
    <submittedName>
        <fullName evidence="5">Unannotated protein</fullName>
    </submittedName>
</protein>
<evidence type="ECO:0000256" key="2">
    <source>
        <dbReference type="ARBA" id="ARBA00023027"/>
    </source>
</evidence>
<dbReference type="Pfam" id="PF03721">
    <property type="entry name" value="UDPG_MGDP_dh_N"/>
    <property type="match status" value="1"/>
</dbReference>
<dbReference type="AlphaFoldDB" id="A0A6J7H733"/>
<dbReference type="PANTHER" id="PTHR43491">
    <property type="entry name" value="UDP-N-ACETYL-D-MANNOSAMINE DEHYDROGENASE"/>
    <property type="match status" value="1"/>
</dbReference>
<proteinExistence type="predicted"/>
<dbReference type="PIRSF" id="PIRSF500136">
    <property type="entry name" value="UDP_ManNAc_DH"/>
    <property type="match status" value="1"/>
</dbReference>
<dbReference type="GO" id="GO:0016628">
    <property type="term" value="F:oxidoreductase activity, acting on the CH-CH group of donors, NAD or NADP as acceptor"/>
    <property type="evidence" value="ECO:0007669"/>
    <property type="project" value="InterPro"/>
</dbReference>
<evidence type="ECO:0000256" key="3">
    <source>
        <dbReference type="SAM" id="MobiDB-lite"/>
    </source>
</evidence>
<evidence type="ECO:0000313" key="5">
    <source>
        <dbReference type="EMBL" id="CAB4912325.1"/>
    </source>
</evidence>
<dbReference type="InterPro" id="IPR028359">
    <property type="entry name" value="UDP_ManNAc/GlcNAc_DH"/>
</dbReference>
<keyword evidence="1" id="KW-0560">Oxidoreductase</keyword>
<dbReference type="InterPro" id="IPR008927">
    <property type="entry name" value="6-PGluconate_DH-like_C_sf"/>
</dbReference>
<feature type="compositionally biased region" description="Low complexity" evidence="3">
    <location>
        <begin position="219"/>
        <end position="236"/>
    </location>
</feature>
<dbReference type="InterPro" id="IPR014027">
    <property type="entry name" value="UDP-Glc/GDP-Man_DH_C"/>
</dbReference>
<sequence>MKVVVVALGKIGLPLAAFAAQRGHEVVGCDIDERVVRQVNAAHEPFPGEGGLADALRETVGDGRLSATTDTVGAVAAGADLILVVPPLVVDAQARPEWRAVDAALGDVGAGLRRGREERGTAAGPDGLPPSVVVETTLPVGSTRGRVAQLLAFTSRLIEGEDFHAAHSPERVYSGRIFRDLETYPKLVGGLDDLGEARTAERYRRLLNGEEETAPLDVGGAAAASAPGSSSAGSPALRRPASEAIEVRELGGAEAAELTKLAETTYRDINIAFANELARHADAIGVDVDAVIDAANSQPFSHIHRPGVAVGGHCIPVYPRFYLEGDPGAALPAAARAVNEAMPAYAVDLLAELLGGGLRGKLVLILGAAYRGDVKETAFSGVFGLRDALQAAGARPIVADPLYSDDELAALGLEAWLGGPIDGAVVQADHAAYRTLTAQDLPGVDAVVDGRGVLDVDAWRADGVAVRRIGRDGVREG</sequence>
<dbReference type="InterPro" id="IPR014026">
    <property type="entry name" value="UDP-Glc/GDP-Man_DH_dimer"/>
</dbReference>
<dbReference type="SUPFAM" id="SSF48179">
    <property type="entry name" value="6-phosphogluconate dehydrogenase C-terminal domain-like"/>
    <property type="match status" value="1"/>
</dbReference>
<dbReference type="Pfam" id="PF00984">
    <property type="entry name" value="UDPG_MGDP_dh"/>
    <property type="match status" value="1"/>
</dbReference>
<organism evidence="5">
    <name type="scientific">freshwater metagenome</name>
    <dbReference type="NCBI Taxonomy" id="449393"/>
    <lineage>
        <taxon>unclassified sequences</taxon>
        <taxon>metagenomes</taxon>
        <taxon>ecological metagenomes</taxon>
    </lineage>
</organism>
<evidence type="ECO:0000256" key="1">
    <source>
        <dbReference type="ARBA" id="ARBA00023002"/>
    </source>
</evidence>
<dbReference type="PIRSF" id="PIRSF000124">
    <property type="entry name" value="UDPglc_GDPman_dh"/>
    <property type="match status" value="1"/>
</dbReference>
<dbReference type="EMBL" id="CAFBMK010000063">
    <property type="protein sequence ID" value="CAB4912325.1"/>
    <property type="molecule type" value="Genomic_DNA"/>
</dbReference>
<dbReference type="SUPFAM" id="SSF51735">
    <property type="entry name" value="NAD(P)-binding Rossmann-fold domains"/>
    <property type="match status" value="1"/>
</dbReference>
<gene>
    <name evidence="5" type="ORF">UFOPK3564_01332</name>
</gene>
<dbReference type="PANTHER" id="PTHR43491:SF5">
    <property type="entry name" value="UDP-N-ACETYL-D-MANNOSAMINE DEHYDROGENASE"/>
    <property type="match status" value="1"/>
</dbReference>
<reference evidence="5" key="1">
    <citation type="submission" date="2020-05" db="EMBL/GenBank/DDBJ databases">
        <authorList>
            <person name="Chiriac C."/>
            <person name="Salcher M."/>
            <person name="Ghai R."/>
            <person name="Kavagutti S V."/>
        </authorList>
    </citation>
    <scope>NUCLEOTIDE SEQUENCE</scope>
</reference>
<dbReference type="InterPro" id="IPR001732">
    <property type="entry name" value="UDP-Glc/GDP-Man_DH_N"/>
</dbReference>
<dbReference type="InterPro" id="IPR036291">
    <property type="entry name" value="NAD(P)-bd_dom_sf"/>
</dbReference>
<dbReference type="InterPro" id="IPR017476">
    <property type="entry name" value="UDP-Glc/GDP-Man"/>
</dbReference>
<feature type="region of interest" description="Disordered" evidence="3">
    <location>
        <begin position="214"/>
        <end position="240"/>
    </location>
</feature>
<dbReference type="GO" id="GO:0016616">
    <property type="term" value="F:oxidoreductase activity, acting on the CH-OH group of donors, NAD or NADP as acceptor"/>
    <property type="evidence" value="ECO:0007669"/>
    <property type="project" value="InterPro"/>
</dbReference>
<name>A0A6J7H733_9ZZZZ</name>
<dbReference type="InterPro" id="IPR036220">
    <property type="entry name" value="UDP-Glc/GDP-Man_DH_C_sf"/>
</dbReference>
<evidence type="ECO:0000259" key="4">
    <source>
        <dbReference type="SMART" id="SM00984"/>
    </source>
</evidence>
<dbReference type="GO" id="GO:0000271">
    <property type="term" value="P:polysaccharide biosynthetic process"/>
    <property type="evidence" value="ECO:0007669"/>
    <property type="project" value="InterPro"/>
</dbReference>
<dbReference type="Gene3D" id="3.40.50.720">
    <property type="entry name" value="NAD(P)-binding Rossmann-like Domain"/>
    <property type="match status" value="2"/>
</dbReference>
<keyword evidence="2" id="KW-0520">NAD</keyword>
<dbReference type="SMART" id="SM00984">
    <property type="entry name" value="UDPG_MGDP_dh_C"/>
    <property type="match status" value="1"/>
</dbReference>
<dbReference type="GO" id="GO:0051287">
    <property type="term" value="F:NAD binding"/>
    <property type="evidence" value="ECO:0007669"/>
    <property type="project" value="InterPro"/>
</dbReference>
<dbReference type="SUPFAM" id="SSF52413">
    <property type="entry name" value="UDP-glucose/GDP-mannose dehydrogenase C-terminal domain"/>
    <property type="match status" value="1"/>
</dbReference>
<accession>A0A6J7H733</accession>